<dbReference type="SMART" id="SM00116">
    <property type="entry name" value="CBS"/>
    <property type="match status" value="2"/>
</dbReference>
<dbReference type="InterPro" id="IPR000644">
    <property type="entry name" value="CBS_dom"/>
</dbReference>
<dbReference type="EMBL" id="QGUB01000002">
    <property type="protein sequence ID" value="PWW47767.1"/>
    <property type="molecule type" value="Genomic_DNA"/>
</dbReference>
<dbReference type="InterPro" id="IPR051257">
    <property type="entry name" value="Diverse_CBS-Domain"/>
</dbReference>
<dbReference type="Gene3D" id="3.10.580.10">
    <property type="entry name" value="CBS-domain"/>
    <property type="match status" value="1"/>
</dbReference>
<dbReference type="PROSITE" id="PS51371">
    <property type="entry name" value="CBS"/>
    <property type="match status" value="2"/>
</dbReference>
<dbReference type="Pfam" id="PF03445">
    <property type="entry name" value="DUF294"/>
    <property type="match status" value="1"/>
</dbReference>
<evidence type="ECO:0000313" key="4">
    <source>
        <dbReference type="EMBL" id="PWW47767.1"/>
    </source>
</evidence>
<accession>A0A317RF97</accession>
<evidence type="ECO:0000256" key="1">
    <source>
        <dbReference type="ARBA" id="ARBA00023122"/>
    </source>
</evidence>
<dbReference type="PANTHER" id="PTHR43080:SF2">
    <property type="entry name" value="CBS DOMAIN-CONTAINING PROTEIN"/>
    <property type="match status" value="1"/>
</dbReference>
<reference evidence="4 5" key="1">
    <citation type="submission" date="2018-05" db="EMBL/GenBank/DDBJ databases">
        <title>Genomic Encyclopedia of Type Strains, Phase IV (KMG-IV): sequencing the most valuable type-strain genomes for metagenomic binning, comparative biology and taxonomic classification.</title>
        <authorList>
            <person name="Goeker M."/>
        </authorList>
    </citation>
    <scope>NUCLEOTIDE SEQUENCE [LARGE SCALE GENOMIC DNA]</scope>
    <source>
        <strain evidence="4 5">DSM 26006</strain>
    </source>
</reference>
<evidence type="ECO:0000256" key="2">
    <source>
        <dbReference type="PROSITE-ProRule" id="PRU00703"/>
    </source>
</evidence>
<name>A0A317RF97_9BURK</name>
<proteinExistence type="predicted"/>
<dbReference type="CDD" id="cd04587">
    <property type="entry name" value="CBS_pair_CAP-ED_NT_Pol-beta-like_DUF294_assoc"/>
    <property type="match status" value="1"/>
</dbReference>
<protein>
    <submittedName>
        <fullName evidence="4">CBS domain-containing protein</fullName>
    </submittedName>
</protein>
<feature type="domain" description="CBS" evidence="3">
    <location>
        <begin position="83"/>
        <end position="143"/>
    </location>
</feature>
<sequence>MDRVSGAEGLLAGPVGSLVRRAPVCIDGSQSIRSAAERMAEAGVSSVLLTHQGRLSGLVTDRDLRQRVLAAGVDPTRPVAEVATAELLTAQRHQPILDAMALMARNNIHHLPVLDGEELVGMVTASDLGKLQSPFALHLTQDIYRQTDLAGLVACSARVRHLQASLARADTSAHNTGIVITSVTDAFTIRLIQLAEQQLGPPPVPYAWVAAGSQARMEQAARTDQDNCLVLSDDYREAGHGAYFERLARFVCDGLDACGYVHCPGGIMAMTPEWRQPRAQWDGYFSQWTRQPDGKALMLTGVFFDMRAVCGDAQLLQGLRRDMLERTRGNGLFLAHMVGNALGQRPPLGLFGQIKAQRGGAHPGTVDLKHGGIVPIIDLARIYALAGALEAVNTHDRLVAAADSGEVSPEAARDLRDTLEFIAGLRLAHQTRQVAAGLEPDNHLRLAELSSFERRTLRDAFRIVQRLQAVLAQRYQAGRF</sequence>
<dbReference type="AlphaFoldDB" id="A0A317RF97"/>
<dbReference type="InterPro" id="IPR018821">
    <property type="entry name" value="DUF294_put_nucleoTrafse_sb-bd"/>
</dbReference>
<dbReference type="PANTHER" id="PTHR43080">
    <property type="entry name" value="CBS DOMAIN-CONTAINING PROTEIN CBSX3, MITOCHONDRIAL"/>
    <property type="match status" value="1"/>
</dbReference>
<dbReference type="InterPro" id="IPR005105">
    <property type="entry name" value="GlnD_Uridyltrans_N"/>
</dbReference>
<dbReference type="Proteomes" id="UP000246483">
    <property type="component" value="Unassembled WGS sequence"/>
</dbReference>
<comment type="caution">
    <text evidence="4">The sequence shown here is derived from an EMBL/GenBank/DDBJ whole genome shotgun (WGS) entry which is preliminary data.</text>
</comment>
<gene>
    <name evidence="4" type="ORF">DFR36_102143</name>
</gene>
<feature type="domain" description="CBS" evidence="3">
    <location>
        <begin position="19"/>
        <end position="76"/>
    </location>
</feature>
<dbReference type="GO" id="GO:0008773">
    <property type="term" value="F:[protein-PII] uridylyltransferase activity"/>
    <property type="evidence" value="ECO:0007669"/>
    <property type="project" value="InterPro"/>
</dbReference>
<keyword evidence="1 2" id="KW-0129">CBS domain</keyword>
<evidence type="ECO:0000313" key="5">
    <source>
        <dbReference type="Proteomes" id="UP000246483"/>
    </source>
</evidence>
<dbReference type="CDD" id="cd05401">
    <property type="entry name" value="NT_GlnE_GlnD_like"/>
    <property type="match status" value="1"/>
</dbReference>
<dbReference type="RefSeq" id="WP_244909147.1">
    <property type="nucleotide sequence ID" value="NZ_QGUB01000002.1"/>
</dbReference>
<dbReference type="Pfam" id="PF10335">
    <property type="entry name" value="DUF294_C"/>
    <property type="match status" value="1"/>
</dbReference>
<evidence type="ECO:0000259" key="3">
    <source>
        <dbReference type="PROSITE" id="PS51371"/>
    </source>
</evidence>
<organism evidence="4 5">
    <name type="scientific">Melaminivora alkalimesophila</name>
    <dbReference type="NCBI Taxonomy" id="1165852"/>
    <lineage>
        <taxon>Bacteria</taxon>
        <taxon>Pseudomonadati</taxon>
        <taxon>Pseudomonadota</taxon>
        <taxon>Betaproteobacteria</taxon>
        <taxon>Burkholderiales</taxon>
        <taxon>Comamonadaceae</taxon>
        <taxon>Melaminivora</taxon>
    </lineage>
</organism>
<dbReference type="SUPFAM" id="SSF54631">
    <property type="entry name" value="CBS-domain pair"/>
    <property type="match status" value="1"/>
</dbReference>
<keyword evidence="5" id="KW-1185">Reference proteome</keyword>
<dbReference type="Pfam" id="PF00571">
    <property type="entry name" value="CBS"/>
    <property type="match status" value="2"/>
</dbReference>
<dbReference type="InterPro" id="IPR046342">
    <property type="entry name" value="CBS_dom_sf"/>
</dbReference>